<feature type="compositionally biased region" description="Low complexity" evidence="1">
    <location>
        <begin position="215"/>
        <end position="224"/>
    </location>
</feature>
<evidence type="ECO:0000256" key="1">
    <source>
        <dbReference type="SAM" id="MobiDB-lite"/>
    </source>
</evidence>
<accession>A0A7S0ZUS4</accession>
<protein>
    <recommendedName>
        <fullName evidence="3">Spindle pole body component</fullName>
    </recommendedName>
</protein>
<feature type="region of interest" description="Disordered" evidence="1">
    <location>
        <begin position="215"/>
        <end position="236"/>
    </location>
</feature>
<proteinExistence type="predicted"/>
<feature type="region of interest" description="Disordered" evidence="1">
    <location>
        <begin position="254"/>
        <end position="284"/>
    </location>
</feature>
<dbReference type="EMBL" id="HBFQ01010847">
    <property type="protein sequence ID" value="CAD8833254.1"/>
    <property type="molecule type" value="Transcribed_RNA"/>
</dbReference>
<organism evidence="2">
    <name type="scientific">Noctiluca scintillans</name>
    <name type="common">Sea sparkle</name>
    <name type="synonym">Red tide dinoflagellate</name>
    <dbReference type="NCBI Taxonomy" id="2966"/>
    <lineage>
        <taxon>Eukaryota</taxon>
        <taxon>Sar</taxon>
        <taxon>Alveolata</taxon>
        <taxon>Dinophyceae</taxon>
        <taxon>Noctilucales</taxon>
        <taxon>Noctilucaceae</taxon>
        <taxon>Noctiluca</taxon>
    </lineage>
</organism>
<reference evidence="2" key="1">
    <citation type="submission" date="2021-01" db="EMBL/GenBank/DDBJ databases">
        <authorList>
            <person name="Corre E."/>
            <person name="Pelletier E."/>
            <person name="Niang G."/>
            <person name="Scheremetjew M."/>
            <person name="Finn R."/>
            <person name="Kale V."/>
            <person name="Holt S."/>
            <person name="Cochrane G."/>
            <person name="Meng A."/>
            <person name="Brown T."/>
            <person name="Cohen L."/>
        </authorList>
    </citation>
    <scope>NUCLEOTIDE SEQUENCE</scope>
</reference>
<gene>
    <name evidence="2" type="ORF">NSCI0253_LOCUS7602</name>
</gene>
<name>A0A7S0ZUS4_NOCSC</name>
<evidence type="ECO:0008006" key="3">
    <source>
        <dbReference type="Google" id="ProtNLM"/>
    </source>
</evidence>
<dbReference type="AlphaFoldDB" id="A0A7S0ZUS4"/>
<evidence type="ECO:0000313" key="2">
    <source>
        <dbReference type="EMBL" id="CAD8833254.1"/>
    </source>
</evidence>
<sequence>MLLFNADLDEAAQNALRAVENIGDLDADGAQNPYQRFFDLRQMALSKMEPSSAFRIVALGLMRKLRMNIRGTVLLCEVEDAFSRYFRLLDGDMQRFATLHETFSSTAEEQNKVSGGRPDAATAGAIAKLRDGMREIAVVLLACGEMQKRALDLKVSAQQSVAESDEATPALVSFTKFTEFVEDALGLSDQIRRKHEELQLRRMKTMAEVVSARVSSSAKAVASSPTKSGGDGTPTQMLSARSLLSAFKVSTRKQITNSEHLSPTKRASVESERGSAGLSLTETS</sequence>